<dbReference type="InterPro" id="IPR011547">
    <property type="entry name" value="SLC26A/SulP_dom"/>
</dbReference>
<feature type="transmembrane region" description="Helical" evidence="6">
    <location>
        <begin position="319"/>
        <end position="337"/>
    </location>
</feature>
<feature type="non-terminal residue" evidence="8">
    <location>
        <position position="772"/>
    </location>
</feature>
<feature type="non-terminal residue" evidence="8">
    <location>
        <position position="1"/>
    </location>
</feature>
<keyword evidence="4 6" id="KW-0472">Membrane</keyword>
<dbReference type="PANTHER" id="PTHR11814">
    <property type="entry name" value="SULFATE TRANSPORTER"/>
    <property type="match status" value="1"/>
</dbReference>
<keyword evidence="3 6" id="KW-1133">Transmembrane helix</keyword>
<dbReference type="GO" id="GO:0016020">
    <property type="term" value="C:membrane"/>
    <property type="evidence" value="ECO:0007669"/>
    <property type="project" value="UniProtKB-SubCell"/>
</dbReference>
<keyword evidence="2 6" id="KW-0812">Transmembrane</keyword>
<feature type="transmembrane region" description="Helical" evidence="6">
    <location>
        <begin position="403"/>
        <end position="426"/>
    </location>
</feature>
<evidence type="ECO:0000256" key="5">
    <source>
        <dbReference type="SAM" id="MobiDB-lite"/>
    </source>
</evidence>
<feature type="region of interest" description="Disordered" evidence="5">
    <location>
        <begin position="1"/>
        <end position="76"/>
    </location>
</feature>
<dbReference type="Pfam" id="PF00916">
    <property type="entry name" value="Sulfate_transp"/>
    <property type="match status" value="1"/>
</dbReference>
<evidence type="ECO:0000256" key="2">
    <source>
        <dbReference type="ARBA" id="ARBA00022692"/>
    </source>
</evidence>
<evidence type="ECO:0000256" key="3">
    <source>
        <dbReference type="ARBA" id="ARBA00022989"/>
    </source>
</evidence>
<feature type="transmembrane region" description="Helical" evidence="6">
    <location>
        <begin position="230"/>
        <end position="252"/>
    </location>
</feature>
<dbReference type="Proteomes" id="UP000243876">
    <property type="component" value="Unassembled WGS sequence"/>
</dbReference>
<feature type="domain" description="STAS" evidence="7">
    <location>
        <begin position="649"/>
        <end position="757"/>
    </location>
</feature>
<protein>
    <submittedName>
        <fullName evidence="8">SPOSA6832_00148-mRNA-1:cds</fullName>
    </submittedName>
</protein>
<evidence type="ECO:0000256" key="1">
    <source>
        <dbReference type="ARBA" id="ARBA00004141"/>
    </source>
</evidence>
<evidence type="ECO:0000256" key="4">
    <source>
        <dbReference type="ARBA" id="ARBA00023136"/>
    </source>
</evidence>
<dbReference type="Pfam" id="PF01740">
    <property type="entry name" value="STAS"/>
    <property type="match status" value="1"/>
</dbReference>
<dbReference type="SUPFAM" id="SSF52091">
    <property type="entry name" value="SpoIIaa-like"/>
    <property type="match status" value="1"/>
</dbReference>
<reference evidence="9" key="1">
    <citation type="submission" date="2015-02" db="EMBL/GenBank/DDBJ databases">
        <authorList>
            <person name="Gon?alves P."/>
        </authorList>
    </citation>
    <scope>NUCLEOTIDE SEQUENCE [LARGE SCALE GENOMIC DNA]</scope>
</reference>
<sequence length="772" mass="82804">PPSESSSLLCPRDPPPPPRTASPFAPDQALDSDSEALPATANGAGVKRDYGTTTPASASRHDAARRKRWPSAGGSVSLTDGAPTAFATLPARLSRAASISRKRERDAARTTMWKSLSTRAKYYVPVLHWLPSYTPRKFASDVVAALTLTSMIVPQAMSYSTNLVHSDPVHGLFGVAIPAMIYSVLGTCRQLSLGPEAALSLIMGETIAKFIEAEEHAHGGKMSPADKAKLTVTLTTIITFESGLVTFLLGFFRLGFLDAVLSRALLRGFITAVGLVIFISQLIPILGLEHALAAAHGSYSSIPAKLGFLVTHLGNTHRLTLAVSSAALAVLVGAKAFKRTVARRKGCGWTKFVPEVLLVVLASTFLSHLFRWDRAGLEVLGRISPGAVKIRIPFLGWGHWKTYVHQCLGTATVIAVLGFLDSIVAAKDMASKFDYPISPNRELTALGVANLSNSLFTGSLPGFGSITRSRLAAATGATTQMAGLLTGTFVLLVTYFLLGFLRSLPKCILAVIVCVVVFSILEEAPHDVKFFWKMRAWVDGAMMLLTFVLSLFVSVEVGIIVSVALSLVLCVKQSTSMNIKILGRVPGAPFPPPSSVLFLSGPPSHPPLSLVAGTTYFEELDDLDGADGLLHLQEELPGVLIVRIRDVNLTFANTGAMKERLRRLERYGHRRHHPADEPARAEASVVIFQLVDVGEVDASALQLVAELVESYSARSVLVYWVQCQPRVLARLREAGIIELSGGDSHIQSNIAQALEVLNDTMVTIAGTDGVVV</sequence>
<evidence type="ECO:0000313" key="8">
    <source>
        <dbReference type="EMBL" id="CEQ38700.1"/>
    </source>
</evidence>
<gene>
    <name evidence="8" type="primary">SPOSA6832_00148</name>
</gene>
<feature type="transmembrane region" description="Helical" evidence="6">
    <location>
        <begin position="264"/>
        <end position="283"/>
    </location>
</feature>
<dbReference type="PROSITE" id="PS50801">
    <property type="entry name" value="STAS"/>
    <property type="match status" value="1"/>
</dbReference>
<dbReference type="InterPro" id="IPR002645">
    <property type="entry name" value="STAS_dom"/>
</dbReference>
<dbReference type="InterPro" id="IPR001902">
    <property type="entry name" value="SLC26A/SulP_fam"/>
</dbReference>
<evidence type="ECO:0000256" key="6">
    <source>
        <dbReference type="SAM" id="Phobius"/>
    </source>
</evidence>
<comment type="subcellular location">
    <subcellularLocation>
        <location evidence="1">Membrane</location>
        <topology evidence="1">Multi-pass membrane protein</topology>
    </subcellularLocation>
</comment>
<feature type="compositionally biased region" description="Low complexity" evidence="5">
    <location>
        <begin position="1"/>
        <end position="11"/>
    </location>
</feature>
<dbReference type="EMBL" id="CENE01000001">
    <property type="protein sequence ID" value="CEQ38700.1"/>
    <property type="molecule type" value="Genomic_DNA"/>
</dbReference>
<dbReference type="AlphaFoldDB" id="A0A0D6EGL5"/>
<feature type="transmembrane region" description="Helical" evidence="6">
    <location>
        <begin position="349"/>
        <end position="370"/>
    </location>
</feature>
<evidence type="ECO:0000259" key="7">
    <source>
        <dbReference type="PROSITE" id="PS50801"/>
    </source>
</evidence>
<evidence type="ECO:0000313" key="9">
    <source>
        <dbReference type="Proteomes" id="UP000243876"/>
    </source>
</evidence>
<dbReference type="InterPro" id="IPR036513">
    <property type="entry name" value="STAS_dom_sf"/>
</dbReference>
<dbReference type="GO" id="GO:0055085">
    <property type="term" value="P:transmembrane transport"/>
    <property type="evidence" value="ECO:0007669"/>
    <property type="project" value="InterPro"/>
</dbReference>
<name>A0A0D6EGL5_SPOSA</name>
<keyword evidence="9" id="KW-1185">Reference proteome</keyword>
<feature type="transmembrane region" description="Helical" evidence="6">
    <location>
        <begin position="503"/>
        <end position="521"/>
    </location>
</feature>
<dbReference type="CDD" id="cd07042">
    <property type="entry name" value="STAS_SulP_like_sulfate_transporter"/>
    <property type="match status" value="1"/>
</dbReference>
<organism evidence="8 9">
    <name type="scientific">Sporidiobolus salmonicolor</name>
    <name type="common">Yeast-like fungus</name>
    <name type="synonym">Sporobolomyces salmonicolor</name>
    <dbReference type="NCBI Taxonomy" id="5005"/>
    <lineage>
        <taxon>Eukaryota</taxon>
        <taxon>Fungi</taxon>
        <taxon>Dikarya</taxon>
        <taxon>Basidiomycota</taxon>
        <taxon>Pucciniomycotina</taxon>
        <taxon>Microbotryomycetes</taxon>
        <taxon>Sporidiobolales</taxon>
        <taxon>Sporidiobolaceae</taxon>
        <taxon>Sporobolomyces</taxon>
    </lineage>
</organism>
<dbReference type="Gene3D" id="3.30.750.24">
    <property type="entry name" value="STAS domain"/>
    <property type="match status" value="1"/>
</dbReference>
<proteinExistence type="predicted"/>
<feature type="transmembrane region" description="Helical" evidence="6">
    <location>
        <begin position="542"/>
        <end position="569"/>
    </location>
</feature>
<feature type="transmembrane region" description="Helical" evidence="6">
    <location>
        <begin position="471"/>
        <end position="497"/>
    </location>
</feature>
<dbReference type="OrthoDB" id="427213at2759"/>
<accession>A0A0D6EGL5</accession>